<dbReference type="Proteomes" id="UP000748531">
    <property type="component" value="Unassembled WGS sequence"/>
</dbReference>
<name>A0A8J4SP84_9TREM</name>
<dbReference type="PANTHER" id="PTHR24173:SF74">
    <property type="entry name" value="ANKYRIN REPEAT DOMAIN-CONTAINING PROTEIN 16"/>
    <property type="match status" value="1"/>
</dbReference>
<dbReference type="Gene3D" id="1.25.40.20">
    <property type="entry name" value="Ankyrin repeat-containing domain"/>
    <property type="match status" value="3"/>
</dbReference>
<feature type="repeat" description="ANK" evidence="3">
    <location>
        <begin position="251"/>
        <end position="283"/>
    </location>
</feature>
<organism evidence="6 7">
    <name type="scientific">Paragonimus heterotremus</name>
    <dbReference type="NCBI Taxonomy" id="100268"/>
    <lineage>
        <taxon>Eukaryota</taxon>
        <taxon>Metazoa</taxon>
        <taxon>Spiralia</taxon>
        <taxon>Lophotrochozoa</taxon>
        <taxon>Platyhelminthes</taxon>
        <taxon>Trematoda</taxon>
        <taxon>Digenea</taxon>
        <taxon>Plagiorchiida</taxon>
        <taxon>Troglotremata</taxon>
        <taxon>Troglotrematidae</taxon>
        <taxon>Paragonimus</taxon>
    </lineage>
</organism>
<sequence length="1129" mass="127053">MPSNEPYLAYEMKTAVRTGNVGLLKELASEKVHTDSEGVEETEVYMLDCFYQAIRTADFDCLETLFELMEANANAEFRDNLSPLQLAAKYGIPSEERETSEKFSDSDQLAEWCPPDIHGVVHNKIIHLLVTQGAYLECRDQNGMTALHHAAMRNNFNCVMQLISEGADLNCVDNANMTPLILAVRTGSIRIVKLLLQHKADATTCDNRSCNVFHHACYHGNEKIIDIIYKYLKQEINEEFAKEMLNASNIRLETPLHLAILSKSFPATEYCLDSGANISAVTFQQETALHLAARSGNINIVEELLKREVNVGEMNNEMQTPLFYAIEGGHIYVVERLLNSGANVNHTDLGLMSPLLLAAKKGHVGICQMLVEKGAKLTEANEESESCLMLAVLGKHNDVVGFLLRSEECEDLLEMADSKGDTPLHAAVRLGSIQMTKMLISQGANVLRKNLQEHTPLHTAAIHGRFSIVQLLLDNTPIIAYERDVDGNFAVHLAAKHGNLHVLRRLLSAAPQLNETNSVGRTPLCFAAENNRLDCVRYLLEQGTNVNHRDNSNITPLFLACCGGHVDVVNELLNAGAKPGFRVHKNHPLYATWNALDVSVDSRKHSCAQAILNSDLWESVLHGVATAETDELNTSLRRMICDAPADAELALSRCVTKNTAQKQSGNFEIKFNFQPLESRTVLLMESDYEENSFIDLDTSGTFIDSLIDSTRKGKTKNKDFHPVLLMLKRGRESLLNHPLVIALISLKWARFFFIYYAYLLMYALFLALFTSFMLQTKAPYMMELASSGPADTNTLCEKLQNQNTKAYHLHIGVPKYGTMVIAVANLLVELFQMIVFKLDYISIDNFLELGIYSLSLITTLDFSRCMQTTGLRTVWQWATGIVGIFLAWINLLLYARRDSKLGIFVIMFLMVMKTFFKFIAVFSPFLIAFTLSFHMLLANHVPFSRVHFAFIKTFSMATGELDTSSIDLIFSAESVLNHFRQFISTPDEYVYRPNDCHGLMQHMFRYFYESAVRTVQEVSETDVAKKEEDGEDDTEKRKKPEEVLQDLHQLTLHIGKLLNRLVDRVNEGGIVESRTNRPFMEGTLRSNIPQGTFQPRTLMATTTLDSQASSQIQRLHIDDDVDEEPFEFG</sequence>
<feature type="repeat" description="ANK" evidence="3">
    <location>
        <begin position="317"/>
        <end position="349"/>
    </location>
</feature>
<keyword evidence="5" id="KW-1133">Transmembrane helix</keyword>
<feature type="repeat" description="ANK" evidence="3">
    <location>
        <begin position="142"/>
        <end position="174"/>
    </location>
</feature>
<feature type="compositionally biased region" description="Basic and acidic residues" evidence="4">
    <location>
        <begin position="1022"/>
        <end position="1040"/>
    </location>
</feature>
<dbReference type="InterPro" id="IPR002110">
    <property type="entry name" value="Ankyrin_rpt"/>
</dbReference>
<evidence type="ECO:0000256" key="1">
    <source>
        <dbReference type="ARBA" id="ARBA00022737"/>
    </source>
</evidence>
<keyword evidence="2 3" id="KW-0040">ANK repeat</keyword>
<evidence type="ECO:0000256" key="3">
    <source>
        <dbReference type="PROSITE-ProRule" id="PRU00023"/>
    </source>
</evidence>
<feature type="repeat" description="ANK" evidence="3">
    <location>
        <begin position="175"/>
        <end position="207"/>
    </location>
</feature>
<feature type="repeat" description="ANK" evidence="3">
    <location>
        <begin position="284"/>
        <end position="316"/>
    </location>
</feature>
<evidence type="ECO:0000313" key="6">
    <source>
        <dbReference type="EMBL" id="KAF5403173.1"/>
    </source>
</evidence>
<dbReference type="InterPro" id="IPR036770">
    <property type="entry name" value="Ankyrin_rpt-contain_sf"/>
</dbReference>
<dbReference type="SMART" id="SM00248">
    <property type="entry name" value="ANK"/>
    <property type="match status" value="15"/>
</dbReference>
<evidence type="ECO:0008006" key="8">
    <source>
        <dbReference type="Google" id="ProtNLM"/>
    </source>
</evidence>
<feature type="transmembrane region" description="Helical" evidence="5">
    <location>
        <begin position="874"/>
        <end position="894"/>
    </location>
</feature>
<feature type="repeat" description="ANK" evidence="3">
    <location>
        <begin position="486"/>
        <end position="518"/>
    </location>
</feature>
<dbReference type="PRINTS" id="PR01415">
    <property type="entry name" value="ANKYRIN"/>
</dbReference>
<reference evidence="6" key="1">
    <citation type="submission" date="2019-05" db="EMBL/GenBank/DDBJ databases">
        <title>Annotation for the trematode Paragonimus heterotremus.</title>
        <authorList>
            <person name="Choi Y.-J."/>
        </authorList>
    </citation>
    <scope>NUCLEOTIDE SEQUENCE</scope>
    <source>
        <strain evidence="6">LC</strain>
    </source>
</reference>
<gene>
    <name evidence="6" type="ORF">PHET_03319</name>
</gene>
<keyword evidence="7" id="KW-1185">Reference proteome</keyword>
<dbReference type="PROSITE" id="PS50297">
    <property type="entry name" value="ANK_REP_REGION"/>
    <property type="match status" value="9"/>
</dbReference>
<evidence type="ECO:0000313" key="7">
    <source>
        <dbReference type="Proteomes" id="UP000748531"/>
    </source>
</evidence>
<feature type="repeat" description="ANK" evidence="3">
    <location>
        <begin position="452"/>
        <end position="475"/>
    </location>
</feature>
<accession>A0A8J4SP84</accession>
<feature type="repeat" description="ANK" evidence="3">
    <location>
        <begin position="419"/>
        <end position="451"/>
    </location>
</feature>
<dbReference type="PROSITE" id="PS50088">
    <property type="entry name" value="ANK_REPEAT"/>
    <property type="match status" value="11"/>
</dbReference>
<dbReference type="Pfam" id="PF00023">
    <property type="entry name" value="Ank"/>
    <property type="match status" value="2"/>
</dbReference>
<feature type="region of interest" description="Disordered" evidence="4">
    <location>
        <begin position="1019"/>
        <end position="1040"/>
    </location>
</feature>
<dbReference type="EMBL" id="LUCH01001382">
    <property type="protein sequence ID" value="KAF5403173.1"/>
    <property type="molecule type" value="Genomic_DNA"/>
</dbReference>
<feature type="repeat" description="ANK" evidence="3">
    <location>
        <begin position="350"/>
        <end position="382"/>
    </location>
</feature>
<dbReference type="OrthoDB" id="1661883at2759"/>
<feature type="transmembrane region" description="Helical" evidence="5">
    <location>
        <begin position="816"/>
        <end position="836"/>
    </location>
</feature>
<dbReference type="SUPFAM" id="SSF48403">
    <property type="entry name" value="Ankyrin repeat"/>
    <property type="match status" value="2"/>
</dbReference>
<proteinExistence type="predicted"/>
<feature type="repeat" description="ANK" evidence="3">
    <location>
        <begin position="519"/>
        <end position="551"/>
    </location>
</feature>
<protein>
    <recommendedName>
        <fullName evidence="8">Transient receptor potential cation channel subfamily A member 1</fullName>
    </recommendedName>
</protein>
<evidence type="ECO:0000256" key="4">
    <source>
        <dbReference type="SAM" id="MobiDB-lite"/>
    </source>
</evidence>
<keyword evidence="5" id="KW-0472">Membrane</keyword>
<feature type="repeat" description="ANK" evidence="3">
    <location>
        <begin position="552"/>
        <end position="584"/>
    </location>
</feature>
<keyword evidence="1" id="KW-0677">Repeat</keyword>
<dbReference type="PANTHER" id="PTHR24173">
    <property type="entry name" value="ANKYRIN REPEAT CONTAINING"/>
    <property type="match status" value="1"/>
</dbReference>
<comment type="caution">
    <text evidence="6">The sequence shown here is derived from an EMBL/GenBank/DDBJ whole genome shotgun (WGS) entry which is preliminary data.</text>
</comment>
<feature type="transmembrane region" description="Helical" evidence="5">
    <location>
        <begin position="915"/>
        <end position="937"/>
    </location>
</feature>
<feature type="transmembrane region" description="Helical" evidence="5">
    <location>
        <begin position="753"/>
        <end position="774"/>
    </location>
</feature>
<dbReference type="AlphaFoldDB" id="A0A8J4SP84"/>
<dbReference type="Pfam" id="PF12796">
    <property type="entry name" value="Ank_2"/>
    <property type="match status" value="4"/>
</dbReference>
<evidence type="ECO:0000256" key="5">
    <source>
        <dbReference type="SAM" id="Phobius"/>
    </source>
</evidence>
<evidence type="ECO:0000256" key="2">
    <source>
        <dbReference type="ARBA" id="ARBA00023043"/>
    </source>
</evidence>
<keyword evidence="5" id="KW-0812">Transmembrane</keyword>